<organism evidence="3 4">
    <name type="scientific">Passalora fulva</name>
    <name type="common">Tomato leaf mold</name>
    <name type="synonym">Cladosporium fulvum</name>
    <dbReference type="NCBI Taxonomy" id="5499"/>
    <lineage>
        <taxon>Eukaryota</taxon>
        <taxon>Fungi</taxon>
        <taxon>Dikarya</taxon>
        <taxon>Ascomycota</taxon>
        <taxon>Pezizomycotina</taxon>
        <taxon>Dothideomycetes</taxon>
        <taxon>Dothideomycetidae</taxon>
        <taxon>Mycosphaerellales</taxon>
        <taxon>Mycosphaerellaceae</taxon>
        <taxon>Fulvia</taxon>
    </lineage>
</organism>
<evidence type="ECO:0000256" key="2">
    <source>
        <dbReference type="SAM" id="Phobius"/>
    </source>
</evidence>
<dbReference type="OrthoDB" id="3649517at2759"/>
<evidence type="ECO:0000313" key="4">
    <source>
        <dbReference type="Proteomes" id="UP000756132"/>
    </source>
</evidence>
<proteinExistence type="predicted"/>
<keyword evidence="4" id="KW-1185">Reference proteome</keyword>
<keyword evidence="2" id="KW-0812">Transmembrane</keyword>
<sequence>MCYNHKGQGIAIAWWRKTLQGATTQQLNRSWQFSSSVKDVVLGAKYFNFIALAALTAKLTIIDGTLLQEAFGQEVRADPAAAVNVTGYANTTIPNTGRVSGRAAQPGLLAKNFNDNLKIWSQGGGLLPNGWTTSATCLALQENLSAPLFYLGFEATYRDGNTPDTNGDDYSYITMNMIYTVAEDESEEGTGSCAGTKYTQTCMLRPAVIDYPVEIQAFNDSHTQPSMRLAVDGQKINNSTFRDFNTTLKQQNNFNIHETHTTVSDDSRTRLGGIAQGLNTYLGGNASIYYDAIAGFQLDQTGNAPVYLANDLGTQEGKTQSKNLCGFKYNNPMEPQTFKDNAAADPAHHYDVPSIVGKINQIMFATARDISNEDDDKDTAAGTLSRPATVYRDTIHYVTHFGYMWGAFASMISCILFVLPVYYGYWQLGREVTLGPFEIAAAFRAPNLYHESNAPIDKVIKEVGDRQVKFGQIVTGGDAGKIAVAEAEVVARIHPSASVGKSLQSWRASRHGGTSATTAPPGRAQ</sequence>
<feature type="region of interest" description="Disordered" evidence="1">
    <location>
        <begin position="502"/>
        <end position="525"/>
    </location>
</feature>
<evidence type="ECO:0000256" key="1">
    <source>
        <dbReference type="SAM" id="MobiDB-lite"/>
    </source>
</evidence>
<gene>
    <name evidence="3" type="ORF">CLAFUR5_11466</name>
</gene>
<dbReference type="RefSeq" id="XP_047765452.1">
    <property type="nucleotide sequence ID" value="XM_047910614.1"/>
</dbReference>
<dbReference type="Proteomes" id="UP000756132">
    <property type="component" value="Chromosome 8"/>
</dbReference>
<keyword evidence="2" id="KW-0472">Membrane</keyword>
<dbReference type="AlphaFoldDB" id="A0A9Q8USS1"/>
<reference evidence="3" key="2">
    <citation type="journal article" date="2022" name="Microb. Genom.">
        <title>A chromosome-scale genome assembly of the tomato pathogen Cladosporium fulvum reveals a compartmentalized genome architecture and the presence of a dispensable chromosome.</title>
        <authorList>
            <person name="Zaccaron A.Z."/>
            <person name="Chen L.H."/>
            <person name="Samaras A."/>
            <person name="Stergiopoulos I."/>
        </authorList>
    </citation>
    <scope>NUCLEOTIDE SEQUENCE</scope>
    <source>
        <strain evidence="3">Race5_Kim</strain>
    </source>
</reference>
<dbReference type="PANTHER" id="PTHR37576">
    <property type="entry name" value="DEFECT AT LOW TEMPERATURE PROTEIN 1"/>
    <property type="match status" value="1"/>
</dbReference>
<dbReference type="EMBL" id="CP090170">
    <property type="protein sequence ID" value="UJO21086.1"/>
    <property type="molecule type" value="Genomic_DNA"/>
</dbReference>
<name>A0A9Q8USS1_PASFU</name>
<protein>
    <submittedName>
        <fullName evidence="3">Uncharacterized protein</fullName>
    </submittedName>
</protein>
<dbReference type="GeneID" id="71991344"/>
<dbReference type="KEGG" id="ffu:CLAFUR5_11466"/>
<keyword evidence="2" id="KW-1133">Transmembrane helix</keyword>
<reference evidence="3" key="1">
    <citation type="submission" date="2021-12" db="EMBL/GenBank/DDBJ databases">
        <authorList>
            <person name="Zaccaron A."/>
            <person name="Stergiopoulos I."/>
        </authorList>
    </citation>
    <scope>NUCLEOTIDE SEQUENCE</scope>
    <source>
        <strain evidence="3">Race5_Kim</strain>
    </source>
</reference>
<accession>A0A9Q8USS1</accession>
<feature type="transmembrane region" description="Helical" evidence="2">
    <location>
        <begin position="403"/>
        <end position="425"/>
    </location>
</feature>
<evidence type="ECO:0000313" key="3">
    <source>
        <dbReference type="EMBL" id="UJO21086.1"/>
    </source>
</evidence>
<dbReference type="OMA" id="YGAWEMS"/>
<dbReference type="PANTHER" id="PTHR37576:SF2">
    <property type="entry name" value="DEFECT AT LOW TEMPERATURE PROTEIN 1"/>
    <property type="match status" value="1"/>
</dbReference>
<feature type="compositionally biased region" description="Polar residues" evidence="1">
    <location>
        <begin position="502"/>
        <end position="518"/>
    </location>
</feature>